<dbReference type="AlphaFoldDB" id="A0A853JE65"/>
<feature type="coiled-coil region" evidence="1">
    <location>
        <begin position="49"/>
        <end position="86"/>
    </location>
</feature>
<dbReference type="UniPathway" id="UPA00232"/>
<comment type="pathway">
    <text evidence="1">Cofactor biosynthesis; ubiquinone biosynthesis.</text>
</comment>
<comment type="function">
    <text evidence="1">Required for efficient ubiquinone (coenzyme Q) biosynthesis. UbiK is probably an accessory factor of Ubi enzymes and facilitates ubiquinone biosynthesis by acting as an assembly factor, a targeting factor, or both.</text>
</comment>
<dbReference type="GO" id="GO:0006744">
    <property type="term" value="P:ubiquinone biosynthetic process"/>
    <property type="evidence" value="ECO:0007669"/>
    <property type="project" value="UniProtKB-UniRule"/>
</dbReference>
<dbReference type="PANTHER" id="PTHR38040">
    <property type="entry name" value="UBIQUINONE BIOSYNTHESIS ACCESSORY FACTOR UBIK"/>
    <property type="match status" value="1"/>
</dbReference>
<gene>
    <name evidence="1" type="primary">ubiK</name>
    <name evidence="2" type="ORF">H0E84_10680</name>
</gene>
<keyword evidence="1" id="KW-0831">Ubiquinone biosynthesis</keyword>
<evidence type="ECO:0000313" key="3">
    <source>
        <dbReference type="Proteomes" id="UP000578091"/>
    </source>
</evidence>
<dbReference type="Proteomes" id="UP000578091">
    <property type="component" value="Unassembled WGS sequence"/>
</dbReference>
<keyword evidence="1" id="KW-0175">Coiled coil</keyword>
<dbReference type="InterPro" id="IPR007475">
    <property type="entry name" value="UbiK"/>
</dbReference>
<dbReference type="NCBIfam" id="NF047835">
    <property type="entry name" value="UbiqAccUbiK"/>
    <property type="match status" value="1"/>
</dbReference>
<accession>A0A853JE65</accession>
<keyword evidence="3" id="KW-1185">Reference proteome</keyword>
<protein>
    <recommendedName>
        <fullName evidence="1">Ubiquinone biosynthesis accessory factor UbiK</fullName>
    </recommendedName>
</protein>
<comment type="subcellular location">
    <subcellularLocation>
        <location evidence="1">Cytoplasm</location>
    </subcellularLocation>
</comment>
<comment type="caution">
    <text evidence="2">The sequence shown here is derived from an EMBL/GenBank/DDBJ whole genome shotgun (WGS) entry which is preliminary data.</text>
</comment>
<dbReference type="PANTHER" id="PTHR38040:SF1">
    <property type="entry name" value="UBIQUINONE BIOSYNTHESIS ACCESSORY FACTOR UBIK"/>
    <property type="match status" value="1"/>
</dbReference>
<organism evidence="2 3">
    <name type="scientific">Luteimonas salinisoli</name>
    <dbReference type="NCBI Taxonomy" id="2752307"/>
    <lineage>
        <taxon>Bacteria</taxon>
        <taxon>Pseudomonadati</taxon>
        <taxon>Pseudomonadota</taxon>
        <taxon>Gammaproteobacteria</taxon>
        <taxon>Lysobacterales</taxon>
        <taxon>Lysobacteraceae</taxon>
        <taxon>Luteimonas</taxon>
    </lineage>
</organism>
<dbReference type="Pfam" id="PF04380">
    <property type="entry name" value="BMFP"/>
    <property type="match status" value="1"/>
</dbReference>
<comment type="similarity">
    <text evidence="1">Belongs to the UbiK family.</text>
</comment>
<keyword evidence="1" id="KW-0963">Cytoplasm</keyword>
<name>A0A853JE65_9GAMM</name>
<reference evidence="2 3" key="1">
    <citation type="submission" date="2020-07" db="EMBL/GenBank/DDBJ databases">
        <title>Luteimonas sp. SJ-92.</title>
        <authorList>
            <person name="Huang X.-X."/>
            <person name="Xu L."/>
            <person name="Sun J.-Q."/>
        </authorList>
    </citation>
    <scope>NUCLEOTIDE SEQUENCE [LARGE SCALE GENOMIC DNA]</scope>
    <source>
        <strain evidence="2 3">SJ-92</strain>
    </source>
</reference>
<evidence type="ECO:0000256" key="1">
    <source>
        <dbReference type="HAMAP-Rule" id="MF_02216"/>
    </source>
</evidence>
<dbReference type="GO" id="GO:0005829">
    <property type="term" value="C:cytosol"/>
    <property type="evidence" value="ECO:0007669"/>
    <property type="project" value="TreeGrafter"/>
</dbReference>
<proteinExistence type="inferred from homology"/>
<sequence length="92" mass="10633">MIDLNHIDDLARRLSGLVPPAMRDSREELQENFKAVLQSGLTKLDLVSREEFEVQRAVLLRTREKLEALEQAVQWLEAELAKQDQQAVVQQH</sequence>
<evidence type="ECO:0000313" key="2">
    <source>
        <dbReference type="EMBL" id="NZA26850.1"/>
    </source>
</evidence>
<dbReference type="EMBL" id="JACCKA010000063">
    <property type="protein sequence ID" value="NZA26850.1"/>
    <property type="molecule type" value="Genomic_DNA"/>
</dbReference>
<dbReference type="RefSeq" id="WP_180678639.1">
    <property type="nucleotide sequence ID" value="NZ_JACCKA010000063.1"/>
</dbReference>
<dbReference type="HAMAP" id="MF_02216">
    <property type="entry name" value="UbiK"/>
    <property type="match status" value="1"/>
</dbReference>